<feature type="signal peptide" evidence="10">
    <location>
        <begin position="1"/>
        <end position="22"/>
    </location>
</feature>
<reference evidence="13" key="1">
    <citation type="submission" date="2020-11" db="EMBL/GenBank/DDBJ databases">
        <authorList>
            <person name="Tran Van P."/>
        </authorList>
    </citation>
    <scope>NUCLEOTIDE SEQUENCE</scope>
</reference>
<dbReference type="GO" id="GO:0030509">
    <property type="term" value="P:BMP signaling pathway"/>
    <property type="evidence" value="ECO:0007669"/>
    <property type="project" value="TreeGrafter"/>
</dbReference>
<dbReference type="PROSITE" id="PS51257">
    <property type="entry name" value="PROKAR_LIPOPROTEIN"/>
    <property type="match status" value="1"/>
</dbReference>
<evidence type="ECO:0000256" key="1">
    <source>
        <dbReference type="ARBA" id="ARBA00004609"/>
    </source>
</evidence>
<dbReference type="GO" id="GO:0098552">
    <property type="term" value="C:side of membrane"/>
    <property type="evidence" value="ECO:0007669"/>
    <property type="project" value="UniProtKB-KW"/>
</dbReference>
<dbReference type="PANTHER" id="PTHR31428">
    <property type="entry name" value="RGM DOMAIN FAMILY MEMBER DRAG-1"/>
    <property type="match status" value="1"/>
</dbReference>
<gene>
    <name evidence="13" type="ORF">ONB1V03_LOCUS2618</name>
</gene>
<proteinExistence type="inferred from homology"/>
<evidence type="ECO:0000256" key="5">
    <source>
        <dbReference type="ARBA" id="ARBA00022729"/>
    </source>
</evidence>
<evidence type="ECO:0000256" key="3">
    <source>
        <dbReference type="ARBA" id="ARBA00022475"/>
    </source>
</evidence>
<sequence length="546" mass="60503">MKTTTIRRTLSSVAVVWMACLAATYRCCNVEMCSREYSSVVEMSSQQQWSAVSEQQYCALVNAYQHCLRSIGKSCRGNLEFHTLQTLLKNWKHERNCTNAMTTGAVVYRPQSVASSQRKSGQSVVVQNQQQWHQNQQKIVEQQELLQQCLSAAYNYTINTDLSVPIDVRTDHRTQRVVTTSGPKRSRGRVVRDNGLMASESSVKTNFFPIRGETIDSDVDEDINNNDFSSSSPMPSTVPTVKPSAPPSPPLTCIIYGDPHLRTFNNEYQTCRCSGAWPLIDHPLFKVQITNSRIKGANPQVTGVTRVVVLVRQFKKCGILSDLLYEADSQSSPQGGQRVGTPSSTFIDGSTSNANNLIRITQSSNNNVITIHLDHIGVRVYIGQFERSAHLNVVIKFRSATSTVKQQLVLNSISANSLCKTGCPKRELIDIHNILSATGVDMSATNSANSASQADNTVTDYKSDADSGATDDDSGEDAAVDEEDAREDPCHDLHGYYRMSCLYDVTIKGVKDVNNANRFAQSFDEMKFIHNILEWMRTITSGIANP</sequence>
<dbReference type="Gene3D" id="3.40.1000.10">
    <property type="entry name" value="Mog1/PsbP, alpha/beta/alpha sandwich"/>
    <property type="match status" value="1"/>
</dbReference>
<dbReference type="EMBL" id="OC915463">
    <property type="protein sequence ID" value="CAD7640557.1"/>
    <property type="molecule type" value="Genomic_DNA"/>
</dbReference>
<feature type="domain" description="Repulsive guidance molecule C-terminal" evidence="11">
    <location>
        <begin position="253"/>
        <end position="522"/>
    </location>
</feature>
<evidence type="ECO:0000256" key="6">
    <source>
        <dbReference type="ARBA" id="ARBA00023136"/>
    </source>
</evidence>
<dbReference type="AlphaFoldDB" id="A0A7R9LF66"/>
<name>A0A7R9LF66_9ACAR</name>
<dbReference type="GO" id="GO:0015026">
    <property type="term" value="F:coreceptor activity"/>
    <property type="evidence" value="ECO:0007669"/>
    <property type="project" value="TreeGrafter"/>
</dbReference>
<evidence type="ECO:0000256" key="10">
    <source>
        <dbReference type="SAM" id="SignalP"/>
    </source>
</evidence>
<accession>A0A7R9LF66</accession>
<evidence type="ECO:0000256" key="4">
    <source>
        <dbReference type="ARBA" id="ARBA00022622"/>
    </source>
</evidence>
<evidence type="ECO:0000256" key="8">
    <source>
        <dbReference type="ARBA" id="ARBA00023288"/>
    </source>
</evidence>
<dbReference type="GO" id="GO:0005886">
    <property type="term" value="C:plasma membrane"/>
    <property type="evidence" value="ECO:0007669"/>
    <property type="project" value="UniProtKB-SubCell"/>
</dbReference>
<dbReference type="Pfam" id="PF06534">
    <property type="entry name" value="RGM_C"/>
    <property type="match status" value="1"/>
</dbReference>
<comment type="subcellular location">
    <subcellularLocation>
        <location evidence="1">Cell membrane</location>
        <topology evidence="1">Lipid-anchor</topology>
        <topology evidence="1">GPI-anchor</topology>
    </subcellularLocation>
</comment>
<evidence type="ECO:0000313" key="13">
    <source>
        <dbReference type="EMBL" id="CAD7640557.1"/>
    </source>
</evidence>
<evidence type="ECO:0008006" key="15">
    <source>
        <dbReference type="Google" id="ProtNLM"/>
    </source>
</evidence>
<organism evidence="13">
    <name type="scientific">Oppiella nova</name>
    <dbReference type="NCBI Taxonomy" id="334625"/>
    <lineage>
        <taxon>Eukaryota</taxon>
        <taxon>Metazoa</taxon>
        <taxon>Ecdysozoa</taxon>
        <taxon>Arthropoda</taxon>
        <taxon>Chelicerata</taxon>
        <taxon>Arachnida</taxon>
        <taxon>Acari</taxon>
        <taxon>Acariformes</taxon>
        <taxon>Sarcoptiformes</taxon>
        <taxon>Oribatida</taxon>
        <taxon>Brachypylina</taxon>
        <taxon>Oppioidea</taxon>
        <taxon>Oppiidae</taxon>
        <taxon>Oppiella</taxon>
    </lineage>
</organism>
<keyword evidence="3" id="KW-1003">Cell membrane</keyword>
<evidence type="ECO:0000259" key="11">
    <source>
        <dbReference type="Pfam" id="PF06534"/>
    </source>
</evidence>
<dbReference type="InterPro" id="IPR009496">
    <property type="entry name" value="RGM_C"/>
</dbReference>
<protein>
    <recommendedName>
        <fullName evidence="15">Repulsive guidance molecule A</fullName>
    </recommendedName>
</protein>
<keyword evidence="6" id="KW-0472">Membrane</keyword>
<feature type="region of interest" description="Disordered" evidence="9">
    <location>
        <begin position="445"/>
        <end position="487"/>
    </location>
</feature>
<evidence type="ECO:0000256" key="9">
    <source>
        <dbReference type="SAM" id="MobiDB-lite"/>
    </source>
</evidence>
<evidence type="ECO:0000259" key="12">
    <source>
        <dbReference type="Pfam" id="PF06535"/>
    </source>
</evidence>
<feature type="compositionally biased region" description="Acidic residues" evidence="9">
    <location>
        <begin position="469"/>
        <end position="486"/>
    </location>
</feature>
<feature type="compositionally biased region" description="Low complexity" evidence="9">
    <location>
        <begin position="445"/>
        <end position="456"/>
    </location>
</feature>
<dbReference type="EMBL" id="CAJPVJ010000638">
    <property type="protein sequence ID" value="CAG2163034.1"/>
    <property type="molecule type" value="Genomic_DNA"/>
</dbReference>
<feature type="chain" id="PRO_5036211185" description="Repulsive guidance molecule A" evidence="10">
    <location>
        <begin position="23"/>
        <end position="546"/>
    </location>
</feature>
<keyword evidence="4" id="KW-0336">GPI-anchor</keyword>
<dbReference type="InterPro" id="IPR010536">
    <property type="entry name" value="RGM_N"/>
</dbReference>
<feature type="domain" description="Repulsive guidance molecule N-terminal" evidence="12">
    <location>
        <begin position="28"/>
        <end position="98"/>
    </location>
</feature>
<dbReference type="PANTHER" id="PTHR31428:SF6">
    <property type="entry name" value="REPULSIVE GUIDANCE MOLECULE B HOMOLOG DRAG-1"/>
    <property type="match status" value="1"/>
</dbReference>
<dbReference type="OrthoDB" id="10013795at2759"/>
<evidence type="ECO:0000313" key="14">
    <source>
        <dbReference type="Proteomes" id="UP000728032"/>
    </source>
</evidence>
<dbReference type="Proteomes" id="UP000728032">
    <property type="component" value="Unassembled WGS sequence"/>
</dbReference>
<dbReference type="InterPro" id="IPR040287">
    <property type="entry name" value="RGM"/>
</dbReference>
<dbReference type="Pfam" id="PF06535">
    <property type="entry name" value="RGM_N"/>
    <property type="match status" value="1"/>
</dbReference>
<evidence type="ECO:0000256" key="2">
    <source>
        <dbReference type="ARBA" id="ARBA00005321"/>
    </source>
</evidence>
<evidence type="ECO:0000256" key="7">
    <source>
        <dbReference type="ARBA" id="ARBA00023180"/>
    </source>
</evidence>
<keyword evidence="5 10" id="KW-0732">Signal</keyword>
<keyword evidence="8" id="KW-0449">Lipoprotein</keyword>
<comment type="similarity">
    <text evidence="2">Belongs to the repulsive guidance molecule (RGM) family.</text>
</comment>
<keyword evidence="7" id="KW-0325">Glycoprotein</keyword>
<keyword evidence="14" id="KW-1185">Reference proteome</keyword>